<dbReference type="Proteomes" id="UP001266305">
    <property type="component" value="Unassembled WGS sequence"/>
</dbReference>
<evidence type="ECO:0008006" key="4">
    <source>
        <dbReference type="Google" id="ProtNLM"/>
    </source>
</evidence>
<sequence>MAVRASNDILMAEEDGSPPKRGGKQGSHLPPWDGTRGCHARALQANPRTLKRARKATCELSFSKTFKDVRFRMALKEEETFLFFRKHTLVTWEGDALVCEQKGEKENRGWKQWVEGGKLYLELTCGDQVCRQVFKKK</sequence>
<accession>A0ABQ9U0Z6</accession>
<reference evidence="2 3" key="1">
    <citation type="submission" date="2023-05" db="EMBL/GenBank/DDBJ databases">
        <title>B98-5 Cell Line De Novo Hybrid Assembly: An Optical Mapping Approach.</title>
        <authorList>
            <person name="Kananen K."/>
            <person name="Auerbach J.A."/>
            <person name="Kautto E."/>
            <person name="Blachly J.S."/>
        </authorList>
    </citation>
    <scope>NUCLEOTIDE SEQUENCE [LARGE SCALE GENOMIC DNA]</scope>
    <source>
        <strain evidence="2">B95-8</strain>
        <tissue evidence="2">Cell line</tissue>
    </source>
</reference>
<evidence type="ECO:0000313" key="2">
    <source>
        <dbReference type="EMBL" id="KAK2090415.1"/>
    </source>
</evidence>
<organism evidence="2 3">
    <name type="scientific">Saguinus oedipus</name>
    <name type="common">Cotton-top tamarin</name>
    <name type="synonym">Oedipomidas oedipus</name>
    <dbReference type="NCBI Taxonomy" id="9490"/>
    <lineage>
        <taxon>Eukaryota</taxon>
        <taxon>Metazoa</taxon>
        <taxon>Chordata</taxon>
        <taxon>Craniata</taxon>
        <taxon>Vertebrata</taxon>
        <taxon>Euteleostomi</taxon>
        <taxon>Mammalia</taxon>
        <taxon>Eutheria</taxon>
        <taxon>Euarchontoglires</taxon>
        <taxon>Primates</taxon>
        <taxon>Haplorrhini</taxon>
        <taxon>Platyrrhini</taxon>
        <taxon>Cebidae</taxon>
        <taxon>Callitrichinae</taxon>
        <taxon>Saguinus</taxon>
    </lineage>
</organism>
<feature type="region of interest" description="Disordered" evidence="1">
    <location>
        <begin position="1"/>
        <end position="38"/>
    </location>
</feature>
<dbReference type="InterPro" id="IPR012674">
    <property type="entry name" value="Calycin"/>
</dbReference>
<evidence type="ECO:0000313" key="3">
    <source>
        <dbReference type="Proteomes" id="UP001266305"/>
    </source>
</evidence>
<protein>
    <recommendedName>
        <fullName evidence="4">Retinol-binding protein 2</fullName>
    </recommendedName>
</protein>
<dbReference type="EMBL" id="JASSZA010000017">
    <property type="protein sequence ID" value="KAK2090415.1"/>
    <property type="molecule type" value="Genomic_DNA"/>
</dbReference>
<proteinExistence type="predicted"/>
<keyword evidence="3" id="KW-1185">Reference proteome</keyword>
<evidence type="ECO:0000256" key="1">
    <source>
        <dbReference type="SAM" id="MobiDB-lite"/>
    </source>
</evidence>
<comment type="caution">
    <text evidence="2">The sequence shown here is derived from an EMBL/GenBank/DDBJ whole genome shotgun (WGS) entry which is preliminary data.</text>
</comment>
<gene>
    <name evidence="2" type="ORF">P7K49_031671</name>
</gene>
<dbReference type="SUPFAM" id="SSF50814">
    <property type="entry name" value="Lipocalins"/>
    <property type="match status" value="1"/>
</dbReference>
<name>A0ABQ9U0Z6_SAGOE</name>
<dbReference type="Gene3D" id="2.40.128.20">
    <property type="match status" value="1"/>
</dbReference>